<sequence>MVDDVLKMIMGSFLSRALIMAFGYAYPAYQCFKAVEKMKNKPETEHLLFWCHYWILVAMFSVGERLGDTFISWLPMYNEAKLAFLIYLWYPKTKGTTYVYNSWVRPFFAKHETEIDCKLLEINVKANEIGFLIWQKAEGYSQTRFFEIMKYFSSRSLSSSSSSSLGDRSDQLLLEYSASNDGTNQKQSSEHFLQDSLSESLSRKKNEEAQEEAGELLLPTASQSNKKVTPDQSDSIEATGLVETMPIDEPVLISSPESRNRNSSKQETVSKRFFRQKCGRWRIFWAAEN</sequence>
<comment type="caution">
    <text evidence="3">The sequence shown here is derived from an EMBL/GenBank/DDBJ whole genome shotgun (WGS) entry which is preliminary data.</text>
</comment>
<comment type="subcellular location">
    <subcellularLocation>
        <location evidence="1">Membrane</location>
        <topology evidence="1">Multi-pass membrane protein</topology>
    </subcellularLocation>
</comment>
<feature type="compositionally biased region" description="Polar residues" evidence="2">
    <location>
        <begin position="255"/>
        <end position="267"/>
    </location>
</feature>
<feature type="region of interest" description="Disordered" evidence="2">
    <location>
        <begin position="250"/>
        <end position="269"/>
    </location>
</feature>
<proteinExistence type="inferred from homology"/>
<organism evidence="3 4">
    <name type="scientific">Acer yangbiense</name>
    <dbReference type="NCBI Taxonomy" id="1000413"/>
    <lineage>
        <taxon>Eukaryota</taxon>
        <taxon>Viridiplantae</taxon>
        <taxon>Streptophyta</taxon>
        <taxon>Embryophyta</taxon>
        <taxon>Tracheophyta</taxon>
        <taxon>Spermatophyta</taxon>
        <taxon>Magnoliopsida</taxon>
        <taxon>eudicotyledons</taxon>
        <taxon>Gunneridae</taxon>
        <taxon>Pentapetalae</taxon>
        <taxon>rosids</taxon>
        <taxon>malvids</taxon>
        <taxon>Sapindales</taxon>
        <taxon>Sapindaceae</taxon>
        <taxon>Hippocastanoideae</taxon>
        <taxon>Acereae</taxon>
        <taxon>Acer</taxon>
    </lineage>
</organism>
<dbReference type="PANTHER" id="PTHR12300">
    <property type="entry name" value="HVA22-LIKE PROTEINS"/>
    <property type="match status" value="1"/>
</dbReference>
<evidence type="ECO:0000313" key="4">
    <source>
        <dbReference type="Proteomes" id="UP000323000"/>
    </source>
</evidence>
<dbReference type="Pfam" id="PF03134">
    <property type="entry name" value="TB2_DP1_HVA22"/>
    <property type="match status" value="1"/>
</dbReference>
<dbReference type="InterPro" id="IPR004345">
    <property type="entry name" value="TB2_DP1_HVA22"/>
</dbReference>
<name>A0A5C7I633_9ROSI</name>
<keyword evidence="4" id="KW-1185">Reference proteome</keyword>
<dbReference type="Proteomes" id="UP000323000">
    <property type="component" value="Chromosome 4"/>
</dbReference>
<accession>A0A5C7I633</accession>
<comment type="similarity">
    <text evidence="1">Belongs to the DP1 family.</text>
</comment>
<evidence type="ECO:0000256" key="2">
    <source>
        <dbReference type="SAM" id="MobiDB-lite"/>
    </source>
</evidence>
<dbReference type="PANTHER" id="PTHR12300:SF117">
    <property type="entry name" value="LP05237P-RELATED"/>
    <property type="match status" value="1"/>
</dbReference>
<protein>
    <recommendedName>
        <fullName evidence="1">HVA22-like protein</fullName>
    </recommendedName>
</protein>
<gene>
    <name evidence="3" type="ORF">EZV62_011714</name>
</gene>
<evidence type="ECO:0000313" key="3">
    <source>
        <dbReference type="EMBL" id="TXG64720.1"/>
    </source>
</evidence>
<dbReference type="AlphaFoldDB" id="A0A5C7I633"/>
<dbReference type="GO" id="GO:0016020">
    <property type="term" value="C:membrane"/>
    <property type="evidence" value="ECO:0007669"/>
    <property type="project" value="UniProtKB-SubCell"/>
</dbReference>
<feature type="region of interest" description="Disordered" evidence="2">
    <location>
        <begin position="200"/>
        <end position="244"/>
    </location>
</feature>
<evidence type="ECO:0000256" key="1">
    <source>
        <dbReference type="RuleBase" id="RU362006"/>
    </source>
</evidence>
<dbReference type="EMBL" id="VAHF01000004">
    <property type="protein sequence ID" value="TXG64720.1"/>
    <property type="molecule type" value="Genomic_DNA"/>
</dbReference>
<reference evidence="4" key="1">
    <citation type="journal article" date="2019" name="Gigascience">
        <title>De novo genome assembly of the endangered Acer yangbiense, a plant species with extremely small populations endemic to Yunnan Province, China.</title>
        <authorList>
            <person name="Yang J."/>
            <person name="Wariss H.M."/>
            <person name="Tao L."/>
            <person name="Zhang R."/>
            <person name="Yun Q."/>
            <person name="Hollingsworth P."/>
            <person name="Dao Z."/>
            <person name="Luo G."/>
            <person name="Guo H."/>
            <person name="Ma Y."/>
            <person name="Sun W."/>
        </authorList>
    </citation>
    <scope>NUCLEOTIDE SEQUENCE [LARGE SCALE GENOMIC DNA]</scope>
    <source>
        <strain evidence="4">cv. Malutang</strain>
    </source>
</reference>
<feature type="compositionally biased region" description="Polar residues" evidence="2">
    <location>
        <begin position="220"/>
        <end position="236"/>
    </location>
</feature>
<dbReference type="OrthoDB" id="434647at2759"/>